<dbReference type="AlphaFoldDB" id="A0AAN7QGG0"/>
<reference evidence="1 2" key="1">
    <citation type="journal article" date="2023" name="Hortic Res">
        <title>Pangenome of water caltrop reveals structural variations and asymmetric subgenome divergence after allopolyploidization.</title>
        <authorList>
            <person name="Zhang X."/>
            <person name="Chen Y."/>
            <person name="Wang L."/>
            <person name="Yuan Y."/>
            <person name="Fang M."/>
            <person name="Shi L."/>
            <person name="Lu R."/>
            <person name="Comes H.P."/>
            <person name="Ma Y."/>
            <person name="Chen Y."/>
            <person name="Huang G."/>
            <person name="Zhou Y."/>
            <person name="Zheng Z."/>
            <person name="Qiu Y."/>
        </authorList>
    </citation>
    <scope>NUCLEOTIDE SEQUENCE [LARGE SCALE GENOMIC DNA]</scope>
    <source>
        <strain evidence="1">F231</strain>
    </source>
</reference>
<dbReference type="EMBL" id="JAXQNO010000022">
    <property type="protein sequence ID" value="KAK4767177.1"/>
    <property type="molecule type" value="Genomic_DNA"/>
</dbReference>
<dbReference type="Gene3D" id="3.40.50.150">
    <property type="entry name" value="Vaccinia Virus protein VP39"/>
    <property type="match status" value="1"/>
</dbReference>
<dbReference type="GO" id="GO:0030488">
    <property type="term" value="P:tRNA methylation"/>
    <property type="evidence" value="ECO:0007669"/>
    <property type="project" value="TreeGrafter"/>
</dbReference>
<accession>A0AAN7QGG0</accession>
<proteinExistence type="predicted"/>
<keyword evidence="2" id="KW-1185">Reference proteome</keyword>
<dbReference type="PANTHER" id="PTHR10920">
    <property type="entry name" value="RIBOSOMAL RNA METHYLTRANSFERASE"/>
    <property type="match status" value="1"/>
</dbReference>
<protein>
    <submittedName>
        <fullName evidence="1">Uncharacterized protein</fullName>
    </submittedName>
</protein>
<evidence type="ECO:0000313" key="2">
    <source>
        <dbReference type="Proteomes" id="UP001346149"/>
    </source>
</evidence>
<dbReference type="GO" id="GO:0008175">
    <property type="term" value="F:tRNA methyltransferase activity"/>
    <property type="evidence" value="ECO:0007669"/>
    <property type="project" value="TreeGrafter"/>
</dbReference>
<dbReference type="PANTHER" id="PTHR10920:SF12">
    <property type="entry name" value="TRNA (CYTIDINE(32)_GUANOSINE(34)-2'-O)-METHYLTRANSFERASE-RELATED"/>
    <property type="match status" value="1"/>
</dbReference>
<dbReference type="InterPro" id="IPR029063">
    <property type="entry name" value="SAM-dependent_MTases_sf"/>
</dbReference>
<dbReference type="Proteomes" id="UP001346149">
    <property type="component" value="Unassembled WGS sequence"/>
</dbReference>
<name>A0AAN7QGG0_TRANT</name>
<dbReference type="GO" id="GO:0005737">
    <property type="term" value="C:cytoplasm"/>
    <property type="evidence" value="ECO:0007669"/>
    <property type="project" value="TreeGrafter"/>
</dbReference>
<evidence type="ECO:0000313" key="1">
    <source>
        <dbReference type="EMBL" id="KAK4767177.1"/>
    </source>
</evidence>
<sequence length="280" mass="31352">MNAPTVKVVIRHFDGCKADLVVCDGAPDDIYGNECVTGLHDMDEFVQSQLIIALKLFYPIVTFVKPKSTRNSSIEAFAVSENNSLPEGFNPKDLYRVLQKVGSLSGVDNLVNLGDLEFDAVVDGGFPVQFNTFAVSLNYKFFIFRSQQGVHPILSMWRYQWVRLGPIITEIPRRNLQELLDPVQPLMTPPYKRALELKKASCHCVQDLEIACVRLECRYHVSPWMGCFLLFILSGELWLKINGKIKPAGQKGCGKALPKWGRPLTKLSSIGPPDSDFSFG</sequence>
<comment type="caution">
    <text evidence="1">The sequence shown here is derived from an EMBL/GenBank/DDBJ whole genome shotgun (WGS) entry which is preliminary data.</text>
</comment>
<dbReference type="InterPro" id="IPR050082">
    <property type="entry name" value="RNA_methyltr_RlmE"/>
</dbReference>
<organism evidence="1 2">
    <name type="scientific">Trapa natans</name>
    <name type="common">Water chestnut</name>
    <dbReference type="NCBI Taxonomy" id="22666"/>
    <lineage>
        <taxon>Eukaryota</taxon>
        <taxon>Viridiplantae</taxon>
        <taxon>Streptophyta</taxon>
        <taxon>Embryophyta</taxon>
        <taxon>Tracheophyta</taxon>
        <taxon>Spermatophyta</taxon>
        <taxon>Magnoliopsida</taxon>
        <taxon>eudicotyledons</taxon>
        <taxon>Gunneridae</taxon>
        <taxon>Pentapetalae</taxon>
        <taxon>rosids</taxon>
        <taxon>malvids</taxon>
        <taxon>Myrtales</taxon>
        <taxon>Lythraceae</taxon>
        <taxon>Trapa</taxon>
    </lineage>
</organism>
<dbReference type="GO" id="GO:0002181">
    <property type="term" value="P:cytoplasmic translation"/>
    <property type="evidence" value="ECO:0007669"/>
    <property type="project" value="TreeGrafter"/>
</dbReference>
<gene>
    <name evidence="1" type="ORF">SAY86_014927</name>
</gene>